<comment type="caution">
    <text evidence="1">The sequence shown here is derived from an EMBL/GenBank/DDBJ whole genome shotgun (WGS) entry which is preliminary data.</text>
</comment>
<evidence type="ECO:0000313" key="1">
    <source>
        <dbReference type="EMBL" id="PIU24592.1"/>
    </source>
</evidence>
<dbReference type="AlphaFoldDB" id="A0A2M6YD21"/>
<evidence type="ECO:0000313" key="2">
    <source>
        <dbReference type="Proteomes" id="UP000229896"/>
    </source>
</evidence>
<accession>A0A2M6YD21</accession>
<name>A0A2M6YD21_9BACT</name>
<reference evidence="2" key="1">
    <citation type="submission" date="2017-09" db="EMBL/GenBank/DDBJ databases">
        <title>Depth-based differentiation of microbial function through sediment-hosted aquifers and enrichment of novel symbionts in the deep terrestrial subsurface.</title>
        <authorList>
            <person name="Probst A.J."/>
            <person name="Ladd B."/>
            <person name="Jarett J.K."/>
            <person name="Geller-Mcgrath D.E."/>
            <person name="Sieber C.M.K."/>
            <person name="Emerson J.B."/>
            <person name="Anantharaman K."/>
            <person name="Thomas B.C."/>
            <person name="Malmstrom R."/>
            <person name="Stieglmeier M."/>
            <person name="Klingl A."/>
            <person name="Woyke T."/>
            <person name="Ryan C.M."/>
            <person name="Banfield J.F."/>
        </authorList>
    </citation>
    <scope>NUCLEOTIDE SEQUENCE [LARGE SCALE GENOMIC DNA]</scope>
</reference>
<proteinExistence type="predicted"/>
<dbReference type="Proteomes" id="UP000229896">
    <property type="component" value="Unassembled WGS sequence"/>
</dbReference>
<dbReference type="EMBL" id="PEXI01000011">
    <property type="protein sequence ID" value="PIU24592.1"/>
    <property type="molecule type" value="Genomic_DNA"/>
</dbReference>
<protein>
    <submittedName>
        <fullName evidence="1">Uncharacterized protein</fullName>
    </submittedName>
</protein>
<organism evidence="1 2">
    <name type="scientific">Candidatus Berkelbacteria bacterium CG08_land_8_20_14_0_20_39_8</name>
    <dbReference type="NCBI Taxonomy" id="1974511"/>
    <lineage>
        <taxon>Bacteria</taxon>
        <taxon>Candidatus Berkelbacteria</taxon>
    </lineage>
</organism>
<sequence>MKIRIDFVSPGNVPAEIRAEWLGIELPVDENLQKNADLAFTFSDADTLDVYGEKKGYFDPNADDYVVTFSNTMAAL</sequence>
<gene>
    <name evidence="1" type="ORF">COT12_00255</name>
</gene>